<dbReference type="RefSeq" id="WP_386672979.1">
    <property type="nucleotide sequence ID" value="NZ_JBHLTG010000006.1"/>
</dbReference>
<reference evidence="4 5" key="1">
    <citation type="submission" date="2024-09" db="EMBL/GenBank/DDBJ databases">
        <authorList>
            <person name="Sun Q."/>
            <person name="Mori K."/>
        </authorList>
    </citation>
    <scope>NUCLEOTIDE SEQUENCE [LARGE SCALE GENOMIC DNA]</scope>
    <source>
        <strain evidence="4 5">KCTC 23076</strain>
    </source>
</reference>
<dbReference type="InterPro" id="IPR016032">
    <property type="entry name" value="Sig_transdc_resp-reg_C-effctor"/>
</dbReference>
<feature type="domain" description="OmpR/PhoB-type" evidence="3">
    <location>
        <begin position="120"/>
        <end position="216"/>
    </location>
</feature>
<protein>
    <submittedName>
        <fullName evidence="4">Winged helix-turn-helix domain-containing protein</fullName>
    </submittedName>
</protein>
<dbReference type="EMBL" id="JBHLTG010000006">
    <property type="protein sequence ID" value="MFC0680867.1"/>
    <property type="molecule type" value="Genomic_DNA"/>
</dbReference>
<dbReference type="PROSITE" id="PS51755">
    <property type="entry name" value="OMPR_PHOB"/>
    <property type="match status" value="1"/>
</dbReference>
<dbReference type="Gene3D" id="1.10.10.10">
    <property type="entry name" value="Winged helix-like DNA-binding domain superfamily/Winged helix DNA-binding domain"/>
    <property type="match status" value="1"/>
</dbReference>
<evidence type="ECO:0000256" key="1">
    <source>
        <dbReference type="ARBA" id="ARBA00023125"/>
    </source>
</evidence>
<dbReference type="Pfam" id="PF00486">
    <property type="entry name" value="Trans_reg_C"/>
    <property type="match status" value="1"/>
</dbReference>
<name>A0ABV6RV62_9GAMM</name>
<dbReference type="InterPro" id="IPR001867">
    <property type="entry name" value="OmpR/PhoB-type_DNA-bd"/>
</dbReference>
<feature type="DNA-binding region" description="OmpR/PhoB-type" evidence="2">
    <location>
        <begin position="120"/>
        <end position="216"/>
    </location>
</feature>
<proteinExistence type="predicted"/>
<evidence type="ECO:0000259" key="3">
    <source>
        <dbReference type="PROSITE" id="PS51755"/>
    </source>
</evidence>
<evidence type="ECO:0000256" key="2">
    <source>
        <dbReference type="PROSITE-ProRule" id="PRU01091"/>
    </source>
</evidence>
<keyword evidence="5" id="KW-1185">Reference proteome</keyword>
<dbReference type="PANTHER" id="PTHR48111:SF16">
    <property type="entry name" value="TRANSCRIPTIONAL REGULATORY PROTEIN GLNR"/>
    <property type="match status" value="1"/>
</dbReference>
<organism evidence="4 5">
    <name type="scientific">Lysobacter korlensis</name>
    <dbReference type="NCBI Taxonomy" id="553636"/>
    <lineage>
        <taxon>Bacteria</taxon>
        <taxon>Pseudomonadati</taxon>
        <taxon>Pseudomonadota</taxon>
        <taxon>Gammaproteobacteria</taxon>
        <taxon>Lysobacterales</taxon>
        <taxon>Lysobacteraceae</taxon>
        <taxon>Lysobacter</taxon>
    </lineage>
</organism>
<gene>
    <name evidence="4" type="ORF">ACFFGH_23805</name>
</gene>
<dbReference type="InterPro" id="IPR039420">
    <property type="entry name" value="WalR-like"/>
</dbReference>
<dbReference type="SUPFAM" id="SSF46894">
    <property type="entry name" value="C-terminal effector domain of the bipartite response regulators"/>
    <property type="match status" value="1"/>
</dbReference>
<dbReference type="Pfam" id="PF21695">
    <property type="entry name" value="GlnR_1st"/>
    <property type="match status" value="1"/>
</dbReference>
<accession>A0ABV6RV62</accession>
<dbReference type="Proteomes" id="UP001589896">
    <property type="component" value="Unassembled WGS sequence"/>
</dbReference>
<evidence type="ECO:0000313" key="5">
    <source>
        <dbReference type="Proteomes" id="UP001589896"/>
    </source>
</evidence>
<sequence>MAQLLILTSAVDSEVLPALALLSHRTRRIPAEPASLVNAPASDLIFVDARQDLASAKSLCKILTTTGVNVPLILILTEGGLTAVSADWGVDDVVLETSGPAEVDARIRLVIGRMAQEKTGSKIQASGVVIDEASYSAKVHGKPLDLTFKEFELLRFFATHPSRVFTREQLLSEVWGYDYFGGTRTVDVHVRRLRAKLGDLESLIGTVRNVGYRFNVYEDDERLASVGS</sequence>
<dbReference type="InterPro" id="IPR049170">
    <property type="entry name" value="GlnR_N"/>
</dbReference>
<dbReference type="CDD" id="cd00383">
    <property type="entry name" value="trans_reg_C"/>
    <property type="match status" value="1"/>
</dbReference>
<dbReference type="InterPro" id="IPR036388">
    <property type="entry name" value="WH-like_DNA-bd_sf"/>
</dbReference>
<evidence type="ECO:0000313" key="4">
    <source>
        <dbReference type="EMBL" id="MFC0680867.1"/>
    </source>
</evidence>
<dbReference type="SMART" id="SM00862">
    <property type="entry name" value="Trans_reg_C"/>
    <property type="match status" value="1"/>
</dbReference>
<keyword evidence="1 2" id="KW-0238">DNA-binding</keyword>
<dbReference type="Gene3D" id="3.40.50.2300">
    <property type="match status" value="1"/>
</dbReference>
<comment type="caution">
    <text evidence="4">The sequence shown here is derived from an EMBL/GenBank/DDBJ whole genome shotgun (WGS) entry which is preliminary data.</text>
</comment>
<dbReference type="PANTHER" id="PTHR48111">
    <property type="entry name" value="REGULATOR OF RPOS"/>
    <property type="match status" value="1"/>
</dbReference>